<sequence length="131" mass="14068">MAESISLETQSPPMPVDLGDNWDLTNLNLSDSSMTATISVIHLCCLRNDLNEGDENGEPPTNHWVLCLQVSESPSASIMLNMATALTACGAKLKHPHYPTDVTVGQIALLINEKGRDAFNFGPSGRDVDSS</sequence>
<reference evidence="1" key="1">
    <citation type="journal article" date="2023" name="Mol. Phylogenet. Evol.">
        <title>Genome-scale phylogeny and comparative genomics of the fungal order Sordariales.</title>
        <authorList>
            <person name="Hensen N."/>
            <person name="Bonometti L."/>
            <person name="Westerberg I."/>
            <person name="Brannstrom I.O."/>
            <person name="Guillou S."/>
            <person name="Cros-Aarteil S."/>
            <person name="Calhoun S."/>
            <person name="Haridas S."/>
            <person name="Kuo A."/>
            <person name="Mondo S."/>
            <person name="Pangilinan J."/>
            <person name="Riley R."/>
            <person name="LaButti K."/>
            <person name="Andreopoulos B."/>
            <person name="Lipzen A."/>
            <person name="Chen C."/>
            <person name="Yan M."/>
            <person name="Daum C."/>
            <person name="Ng V."/>
            <person name="Clum A."/>
            <person name="Steindorff A."/>
            <person name="Ohm R.A."/>
            <person name="Martin F."/>
            <person name="Silar P."/>
            <person name="Natvig D.O."/>
            <person name="Lalanne C."/>
            <person name="Gautier V."/>
            <person name="Ament-Velasquez S.L."/>
            <person name="Kruys A."/>
            <person name="Hutchinson M.I."/>
            <person name="Powell A.J."/>
            <person name="Barry K."/>
            <person name="Miller A.N."/>
            <person name="Grigoriev I.V."/>
            <person name="Debuchy R."/>
            <person name="Gladieux P."/>
            <person name="Hiltunen Thoren M."/>
            <person name="Johannesson H."/>
        </authorList>
    </citation>
    <scope>NUCLEOTIDE SEQUENCE</scope>
    <source>
        <strain evidence="1">CBS 990.96</strain>
    </source>
</reference>
<dbReference type="AlphaFoldDB" id="A0AAN7BMY9"/>
<accession>A0AAN7BMY9</accession>
<organism evidence="1 2">
    <name type="scientific">Podospora fimiseda</name>
    <dbReference type="NCBI Taxonomy" id="252190"/>
    <lineage>
        <taxon>Eukaryota</taxon>
        <taxon>Fungi</taxon>
        <taxon>Dikarya</taxon>
        <taxon>Ascomycota</taxon>
        <taxon>Pezizomycotina</taxon>
        <taxon>Sordariomycetes</taxon>
        <taxon>Sordariomycetidae</taxon>
        <taxon>Sordariales</taxon>
        <taxon>Podosporaceae</taxon>
        <taxon>Podospora</taxon>
    </lineage>
</organism>
<gene>
    <name evidence="1" type="ORF">QBC38DRAFT_456724</name>
</gene>
<dbReference type="Proteomes" id="UP001301958">
    <property type="component" value="Unassembled WGS sequence"/>
</dbReference>
<comment type="caution">
    <text evidence="1">The sequence shown here is derived from an EMBL/GenBank/DDBJ whole genome shotgun (WGS) entry which is preliminary data.</text>
</comment>
<keyword evidence="2" id="KW-1185">Reference proteome</keyword>
<proteinExistence type="predicted"/>
<protein>
    <submittedName>
        <fullName evidence="1">Uncharacterized protein</fullName>
    </submittedName>
</protein>
<evidence type="ECO:0000313" key="1">
    <source>
        <dbReference type="EMBL" id="KAK4225938.1"/>
    </source>
</evidence>
<name>A0AAN7BMY9_9PEZI</name>
<dbReference type="EMBL" id="MU865356">
    <property type="protein sequence ID" value="KAK4225938.1"/>
    <property type="molecule type" value="Genomic_DNA"/>
</dbReference>
<reference evidence="1" key="2">
    <citation type="submission" date="2023-05" db="EMBL/GenBank/DDBJ databases">
        <authorList>
            <consortium name="Lawrence Berkeley National Laboratory"/>
            <person name="Steindorff A."/>
            <person name="Hensen N."/>
            <person name="Bonometti L."/>
            <person name="Westerberg I."/>
            <person name="Brannstrom I.O."/>
            <person name="Guillou S."/>
            <person name="Cros-Aarteil S."/>
            <person name="Calhoun S."/>
            <person name="Haridas S."/>
            <person name="Kuo A."/>
            <person name="Mondo S."/>
            <person name="Pangilinan J."/>
            <person name="Riley R."/>
            <person name="Labutti K."/>
            <person name="Andreopoulos B."/>
            <person name="Lipzen A."/>
            <person name="Chen C."/>
            <person name="Yanf M."/>
            <person name="Daum C."/>
            <person name="Ng V."/>
            <person name="Clum A."/>
            <person name="Ohm R."/>
            <person name="Martin F."/>
            <person name="Silar P."/>
            <person name="Natvig D."/>
            <person name="Lalanne C."/>
            <person name="Gautier V."/>
            <person name="Ament-Velasquez S.L."/>
            <person name="Kruys A."/>
            <person name="Hutchinson M.I."/>
            <person name="Powell A.J."/>
            <person name="Barry K."/>
            <person name="Miller A.N."/>
            <person name="Grigoriev I.V."/>
            <person name="Debuchy R."/>
            <person name="Gladieux P."/>
            <person name="Thoren M.H."/>
            <person name="Johannesson H."/>
        </authorList>
    </citation>
    <scope>NUCLEOTIDE SEQUENCE</scope>
    <source>
        <strain evidence="1">CBS 990.96</strain>
    </source>
</reference>
<evidence type="ECO:0000313" key="2">
    <source>
        <dbReference type="Proteomes" id="UP001301958"/>
    </source>
</evidence>